<organism evidence="1 2">
    <name type="scientific">Aquirhabdus parva</name>
    <dbReference type="NCBI Taxonomy" id="2283318"/>
    <lineage>
        <taxon>Bacteria</taxon>
        <taxon>Pseudomonadati</taxon>
        <taxon>Pseudomonadota</taxon>
        <taxon>Gammaproteobacteria</taxon>
        <taxon>Moraxellales</taxon>
        <taxon>Moraxellaceae</taxon>
        <taxon>Aquirhabdus</taxon>
    </lineage>
</organism>
<evidence type="ECO:0000313" key="1">
    <source>
        <dbReference type="EMBL" id="AXI03879.1"/>
    </source>
</evidence>
<reference evidence="1 2" key="1">
    <citation type="submission" date="2018-07" db="EMBL/GenBank/DDBJ databases">
        <title>Genome sequencing of Moraxellaceae gen. HYN0046.</title>
        <authorList>
            <person name="Kim M."/>
            <person name="Yi H."/>
        </authorList>
    </citation>
    <scope>NUCLEOTIDE SEQUENCE [LARGE SCALE GENOMIC DNA]</scope>
    <source>
        <strain evidence="1 2">HYN0046</strain>
    </source>
</reference>
<protein>
    <submittedName>
        <fullName evidence="1">Uncharacterized protein</fullName>
    </submittedName>
</protein>
<dbReference type="RefSeq" id="WP_114899987.1">
    <property type="nucleotide sequence ID" value="NZ_CP031222.1"/>
</dbReference>
<dbReference type="KEGG" id="mbah:HYN46_14150"/>
<keyword evidence="2" id="KW-1185">Reference proteome</keyword>
<dbReference type="Proteomes" id="UP000253940">
    <property type="component" value="Chromosome"/>
</dbReference>
<accession>A0A345P9C0</accession>
<evidence type="ECO:0000313" key="2">
    <source>
        <dbReference type="Proteomes" id="UP000253940"/>
    </source>
</evidence>
<name>A0A345P9C0_9GAMM</name>
<proteinExistence type="predicted"/>
<sequence>MSVIEIMSKLNAKTQNYRPSMGGKADIDWEDVCGALARLSPVAQDLAFLLHNPRAGREKPRMVALLAQQTRHEVEKSGLKCRKIDLQALCEGIASIALYQVLYPNVCLTRADRMKAGGITMCESGYRARWEPFETRLTDYLLAVQAEIESSMIDYLRKTKRELIVA</sequence>
<dbReference type="EMBL" id="CP031222">
    <property type="protein sequence ID" value="AXI03879.1"/>
    <property type="molecule type" value="Genomic_DNA"/>
</dbReference>
<gene>
    <name evidence="1" type="ORF">HYN46_14150</name>
</gene>
<dbReference type="AlphaFoldDB" id="A0A345P9C0"/>